<dbReference type="EC" id="3.1.12.1" evidence="9"/>
<organism evidence="11 12">
    <name type="scientific">Caloranaerobacter azorensis H53214</name>
    <dbReference type="NCBI Taxonomy" id="1156417"/>
    <lineage>
        <taxon>Bacteria</taxon>
        <taxon>Bacillati</taxon>
        <taxon>Bacillota</taxon>
        <taxon>Tissierellia</taxon>
        <taxon>Tissierellales</taxon>
        <taxon>Thermohalobacteraceae</taxon>
        <taxon>Caloranaerobacter</taxon>
    </lineage>
</organism>
<dbReference type="InterPro" id="IPR013343">
    <property type="entry name" value="CRISPR-assoc_prot_Cas4"/>
</dbReference>
<dbReference type="GO" id="GO:0051536">
    <property type="term" value="F:iron-sulfur cluster binding"/>
    <property type="evidence" value="ECO:0007669"/>
    <property type="project" value="UniProtKB-KW"/>
</dbReference>
<protein>
    <recommendedName>
        <fullName evidence="9">CRISPR-associated exonuclease Cas4</fullName>
        <ecNumber evidence="9">3.1.12.1</ecNumber>
    </recommendedName>
</protein>
<keyword evidence="6 9" id="KW-0411">Iron-sulfur</keyword>
<comment type="cofactor">
    <cofactor evidence="9">
        <name>iron-sulfur cluster</name>
        <dbReference type="ChEBI" id="CHEBI:30408"/>
    </cofactor>
</comment>
<comment type="function">
    <text evidence="9">CRISPR (clustered regularly interspaced short palindromic repeat) is an adaptive immune system that provides protection against mobile genetic elements (viruses, transposable elements and conjugative plasmids). CRISPR clusters contain sequences complementary to antecedent mobile elements and target invading nucleic acids. CRISPR clusters are transcribed and processed into CRISPR RNA (crRNA).</text>
</comment>
<evidence type="ECO:0000256" key="1">
    <source>
        <dbReference type="ARBA" id="ARBA00022722"/>
    </source>
</evidence>
<sequence length="167" mass="19849">MVEDVKVNGTLIWYYYICKREVWLMAHNLTPDQDNQYIDLGRFIHENSYTREKKEISLGNIKVDVINKKNGHVLIGEVKKSSRFIESAKMQLAYYLWELKKHGIEGTGILMFPKERKREEIILTEELIKKLKNVEKDILKIIYEPKPCAPEKNKYCRNCAYNEFCWA</sequence>
<proteinExistence type="inferred from homology"/>
<keyword evidence="1 9" id="KW-0540">Nuclease</keyword>
<dbReference type="InterPro" id="IPR022765">
    <property type="entry name" value="Dna2/Cas4_DUF83"/>
</dbReference>
<keyword evidence="5 9" id="KW-0408">Iron</keyword>
<dbReference type="NCBIfam" id="TIGR00372">
    <property type="entry name" value="cas4"/>
    <property type="match status" value="1"/>
</dbReference>
<name>A0A096BHG1_9FIRM</name>
<dbReference type="PANTHER" id="PTHR37168:SF2">
    <property type="entry name" value="CRISPR-ASSOCIATED EXONUCLEASE CAS4"/>
    <property type="match status" value="1"/>
</dbReference>
<dbReference type="EMBL" id="AZTB01000020">
    <property type="protein sequence ID" value="KGG80605.1"/>
    <property type="molecule type" value="Genomic_DNA"/>
</dbReference>
<evidence type="ECO:0000256" key="4">
    <source>
        <dbReference type="ARBA" id="ARBA00022839"/>
    </source>
</evidence>
<reference evidence="11 12" key="1">
    <citation type="submission" date="2013-12" db="EMBL/GenBank/DDBJ databases">
        <title>Draft genome sequence of Caloranaerobacter sp. H53214.</title>
        <authorList>
            <person name="Jiang L.J."/>
            <person name="Shao Z.Z."/>
            <person name="Long M.N."/>
        </authorList>
    </citation>
    <scope>NUCLEOTIDE SEQUENCE [LARGE SCALE GENOMIC DNA]</scope>
    <source>
        <strain evidence="11 12">H53214</strain>
    </source>
</reference>
<evidence type="ECO:0000256" key="8">
    <source>
        <dbReference type="ARBA" id="ARBA00023211"/>
    </source>
</evidence>
<dbReference type="Pfam" id="PF01930">
    <property type="entry name" value="Cas_Cas4"/>
    <property type="match status" value="1"/>
</dbReference>
<dbReference type="GO" id="GO:0004527">
    <property type="term" value="F:exonuclease activity"/>
    <property type="evidence" value="ECO:0007669"/>
    <property type="project" value="UniProtKB-KW"/>
</dbReference>
<evidence type="ECO:0000259" key="10">
    <source>
        <dbReference type="Pfam" id="PF01930"/>
    </source>
</evidence>
<keyword evidence="7 9" id="KW-0051">Antiviral defense</keyword>
<evidence type="ECO:0000256" key="7">
    <source>
        <dbReference type="ARBA" id="ARBA00023118"/>
    </source>
</evidence>
<gene>
    <name evidence="11" type="ORF">Y919_05405</name>
</gene>
<dbReference type="GO" id="GO:0046872">
    <property type="term" value="F:metal ion binding"/>
    <property type="evidence" value="ECO:0007669"/>
    <property type="project" value="UniProtKB-KW"/>
</dbReference>
<comment type="similarity">
    <text evidence="9">Belongs to the CRISPR-associated exonuclease Cas4 family.</text>
</comment>
<evidence type="ECO:0000256" key="3">
    <source>
        <dbReference type="ARBA" id="ARBA00022801"/>
    </source>
</evidence>
<dbReference type="PANTHER" id="PTHR37168">
    <property type="entry name" value="CRISPR-ASSOCIATED EXONUCLEASE CAS4"/>
    <property type="match status" value="1"/>
</dbReference>
<keyword evidence="2 9" id="KW-0479">Metal-binding</keyword>
<feature type="domain" description="DUF83" evidence="10">
    <location>
        <begin position="8"/>
        <end position="167"/>
    </location>
</feature>
<dbReference type="STRING" id="1156417.Y919_05405"/>
<dbReference type="Gene3D" id="3.90.320.10">
    <property type="match status" value="1"/>
</dbReference>
<dbReference type="Proteomes" id="UP000029622">
    <property type="component" value="Unassembled WGS sequence"/>
</dbReference>
<dbReference type="InterPro" id="IPR011604">
    <property type="entry name" value="PDDEXK-like_dom_sf"/>
</dbReference>
<evidence type="ECO:0000256" key="5">
    <source>
        <dbReference type="ARBA" id="ARBA00023004"/>
    </source>
</evidence>
<accession>A0A096BHG1</accession>
<keyword evidence="8 9" id="KW-0464">Manganese</keyword>
<evidence type="ECO:0000256" key="6">
    <source>
        <dbReference type="ARBA" id="ARBA00023014"/>
    </source>
</evidence>
<dbReference type="AlphaFoldDB" id="A0A096BHG1"/>
<evidence type="ECO:0000256" key="9">
    <source>
        <dbReference type="RuleBase" id="RU365022"/>
    </source>
</evidence>
<evidence type="ECO:0000256" key="2">
    <source>
        <dbReference type="ARBA" id="ARBA00022723"/>
    </source>
</evidence>
<keyword evidence="3 9" id="KW-0378">Hydrolase</keyword>
<comment type="cofactor">
    <cofactor evidence="9">
        <name>Mg(2+)</name>
        <dbReference type="ChEBI" id="CHEBI:18420"/>
    </cofactor>
    <cofactor evidence="9">
        <name>Mn(2+)</name>
        <dbReference type="ChEBI" id="CHEBI:29035"/>
    </cofactor>
    <text evidence="9">Mg(2+) or Mn(2+) required for ssDNA cleavage activity.</text>
</comment>
<evidence type="ECO:0000313" key="12">
    <source>
        <dbReference type="Proteomes" id="UP000029622"/>
    </source>
</evidence>
<dbReference type="GO" id="GO:0051607">
    <property type="term" value="P:defense response to virus"/>
    <property type="evidence" value="ECO:0007669"/>
    <property type="project" value="UniProtKB-KW"/>
</dbReference>
<evidence type="ECO:0000313" key="11">
    <source>
        <dbReference type="EMBL" id="KGG80605.1"/>
    </source>
</evidence>
<comment type="caution">
    <text evidence="11">The sequence shown here is derived from an EMBL/GenBank/DDBJ whole genome shotgun (WGS) entry which is preliminary data.</text>
</comment>
<keyword evidence="4 9" id="KW-0269">Exonuclease</keyword>